<feature type="domain" description="HTH cro/C1-type" evidence="1">
    <location>
        <begin position="22"/>
        <end position="74"/>
    </location>
</feature>
<dbReference type="InterPro" id="IPR010982">
    <property type="entry name" value="Lambda_DNA-bd_dom_sf"/>
</dbReference>
<dbReference type="Pfam" id="PF01381">
    <property type="entry name" value="HTH_3"/>
    <property type="match status" value="1"/>
</dbReference>
<gene>
    <name evidence="2" type="ORF">MGN01_43770</name>
</gene>
<dbReference type="SUPFAM" id="SSF47413">
    <property type="entry name" value="lambda repressor-like DNA-binding domains"/>
    <property type="match status" value="1"/>
</dbReference>
<dbReference type="Gene3D" id="1.10.260.40">
    <property type="entry name" value="lambda repressor-like DNA-binding domains"/>
    <property type="match status" value="1"/>
</dbReference>
<reference evidence="2 3" key="1">
    <citation type="submission" date="2019-07" db="EMBL/GenBank/DDBJ databases">
        <title>Whole genome shotgun sequence of Methylobacterium gnaphalii NBRC 107716.</title>
        <authorList>
            <person name="Hosoyama A."/>
            <person name="Uohara A."/>
            <person name="Ohji S."/>
            <person name="Ichikawa N."/>
        </authorList>
    </citation>
    <scope>NUCLEOTIDE SEQUENCE [LARGE SCALE GENOMIC DNA]</scope>
    <source>
        <strain evidence="2 3">NBRC 107716</strain>
    </source>
</reference>
<sequence length="97" mass="10446">MQDKLKYPMLDEKTVFPEQCLAARALVGWTRSELAERSGVAASTLADFEAGKRVPYPRTLADIRRTLEEAGVIFIAADAEAGAGVRKAAPVSTRPGL</sequence>
<proteinExistence type="predicted"/>
<protein>
    <recommendedName>
        <fullName evidence="1">HTH cro/C1-type domain-containing protein</fullName>
    </recommendedName>
</protein>
<dbReference type="Proteomes" id="UP000321750">
    <property type="component" value="Unassembled WGS sequence"/>
</dbReference>
<evidence type="ECO:0000259" key="1">
    <source>
        <dbReference type="PROSITE" id="PS50943"/>
    </source>
</evidence>
<evidence type="ECO:0000313" key="2">
    <source>
        <dbReference type="EMBL" id="GEP12532.1"/>
    </source>
</evidence>
<dbReference type="CDD" id="cd00093">
    <property type="entry name" value="HTH_XRE"/>
    <property type="match status" value="1"/>
</dbReference>
<dbReference type="GO" id="GO:0003677">
    <property type="term" value="F:DNA binding"/>
    <property type="evidence" value="ECO:0007669"/>
    <property type="project" value="InterPro"/>
</dbReference>
<comment type="caution">
    <text evidence="2">The sequence shown here is derived from an EMBL/GenBank/DDBJ whole genome shotgun (WGS) entry which is preliminary data.</text>
</comment>
<evidence type="ECO:0000313" key="3">
    <source>
        <dbReference type="Proteomes" id="UP000321750"/>
    </source>
</evidence>
<dbReference type="AlphaFoldDB" id="A0A512JRJ9"/>
<dbReference type="PROSITE" id="PS50943">
    <property type="entry name" value="HTH_CROC1"/>
    <property type="match status" value="1"/>
</dbReference>
<dbReference type="InterPro" id="IPR001387">
    <property type="entry name" value="Cro/C1-type_HTH"/>
</dbReference>
<name>A0A512JRJ9_9HYPH</name>
<keyword evidence="3" id="KW-1185">Reference proteome</keyword>
<dbReference type="EMBL" id="BJZV01000046">
    <property type="protein sequence ID" value="GEP12532.1"/>
    <property type="molecule type" value="Genomic_DNA"/>
</dbReference>
<accession>A0A512JRJ9</accession>
<organism evidence="2 3">
    <name type="scientific">Methylobacterium gnaphalii</name>
    <dbReference type="NCBI Taxonomy" id="1010610"/>
    <lineage>
        <taxon>Bacteria</taxon>
        <taxon>Pseudomonadati</taxon>
        <taxon>Pseudomonadota</taxon>
        <taxon>Alphaproteobacteria</taxon>
        <taxon>Hyphomicrobiales</taxon>
        <taxon>Methylobacteriaceae</taxon>
        <taxon>Methylobacterium</taxon>
    </lineage>
</organism>